<dbReference type="AlphaFoldDB" id="A0A6N4ST51"/>
<organism evidence="2 3">
    <name type="scientific">Cytophaga hutchinsonii (strain ATCC 33406 / DSM 1761 / CIP 103989 / NBRC 15051 / NCIMB 9469 / D465)</name>
    <dbReference type="NCBI Taxonomy" id="269798"/>
    <lineage>
        <taxon>Bacteria</taxon>
        <taxon>Pseudomonadati</taxon>
        <taxon>Bacteroidota</taxon>
        <taxon>Cytophagia</taxon>
        <taxon>Cytophagales</taxon>
        <taxon>Cytophagaceae</taxon>
        <taxon>Cytophaga</taxon>
    </lineage>
</organism>
<feature type="transmembrane region" description="Helical" evidence="1">
    <location>
        <begin position="61"/>
        <end position="80"/>
    </location>
</feature>
<dbReference type="EMBL" id="CP000383">
    <property type="protein sequence ID" value="ABG59549.1"/>
    <property type="molecule type" value="Genomic_DNA"/>
</dbReference>
<keyword evidence="1" id="KW-0472">Membrane</keyword>
<accession>A0A6N4ST51</accession>
<keyword evidence="3" id="KW-1185">Reference proteome</keyword>
<reference evidence="2 3" key="1">
    <citation type="journal article" date="2007" name="Appl. Environ. Microbiol.">
        <title>Genome sequence of the cellulolytic gliding bacterium Cytophaga hutchinsonii.</title>
        <authorList>
            <person name="Xie G."/>
            <person name="Bruce D.C."/>
            <person name="Challacombe J.F."/>
            <person name="Chertkov O."/>
            <person name="Detter J.C."/>
            <person name="Gilna P."/>
            <person name="Han C.S."/>
            <person name="Lucas S."/>
            <person name="Misra M."/>
            <person name="Myers G.L."/>
            <person name="Richardson P."/>
            <person name="Tapia R."/>
            <person name="Thayer N."/>
            <person name="Thompson L.S."/>
            <person name="Brettin T.S."/>
            <person name="Henrissat B."/>
            <person name="Wilson D.B."/>
            <person name="McBride M.J."/>
        </authorList>
    </citation>
    <scope>NUCLEOTIDE SEQUENCE [LARGE SCALE GENOMIC DNA]</scope>
    <source>
        <strain evidence="3">ATCC 33406 / DSM 1761 / CIP 103989 / NBRC 15051 / NCIMB 9469 / D465</strain>
    </source>
</reference>
<feature type="transmembrane region" description="Helical" evidence="1">
    <location>
        <begin position="23"/>
        <end position="41"/>
    </location>
</feature>
<name>A0A6N4ST51_CYTH3</name>
<proteinExistence type="predicted"/>
<dbReference type="Proteomes" id="UP000001822">
    <property type="component" value="Chromosome"/>
</dbReference>
<protein>
    <submittedName>
        <fullName evidence="2">Uncharacterized protein</fullName>
    </submittedName>
</protein>
<gene>
    <name evidence="2" type="ordered locus">CHU_2288</name>
</gene>
<evidence type="ECO:0000256" key="1">
    <source>
        <dbReference type="SAM" id="Phobius"/>
    </source>
</evidence>
<dbReference type="KEGG" id="chu:CHU_2288"/>
<evidence type="ECO:0000313" key="2">
    <source>
        <dbReference type="EMBL" id="ABG59549.1"/>
    </source>
</evidence>
<evidence type="ECO:0000313" key="3">
    <source>
        <dbReference type="Proteomes" id="UP000001822"/>
    </source>
</evidence>
<keyword evidence="1" id="KW-1133">Transmembrane helix</keyword>
<feature type="transmembrane region" description="Helical" evidence="1">
    <location>
        <begin position="110"/>
        <end position="125"/>
    </location>
</feature>
<keyword evidence="1" id="KW-0812">Transmembrane</keyword>
<sequence>MVTFVLTYIAIKKIIMVQKRKRIISTILIAIPALVLLTGGIMKLTHTEPETVVQFLTEAGFGSYMQVLGLGSILIGALLLYPETHKIGFLLASCYFAAALSLEISGAQPPVSALFITILWLGMFLKNKGMFFGV</sequence>